<dbReference type="InParanoid" id="A0A1Y2DQX1"/>
<reference evidence="5 6" key="1">
    <citation type="submission" date="2016-07" db="EMBL/GenBank/DDBJ databases">
        <title>Pervasive Adenine N6-methylation of Active Genes in Fungi.</title>
        <authorList>
            <consortium name="DOE Joint Genome Institute"/>
            <person name="Mondo S.J."/>
            <person name="Dannebaum R.O."/>
            <person name="Kuo R.C."/>
            <person name="Labutti K."/>
            <person name="Haridas S."/>
            <person name="Kuo A."/>
            <person name="Salamov A."/>
            <person name="Ahrendt S.R."/>
            <person name="Lipzen A."/>
            <person name="Sullivan W."/>
            <person name="Andreopoulos W.B."/>
            <person name="Clum A."/>
            <person name="Lindquist E."/>
            <person name="Daum C."/>
            <person name="Ramamoorthy G.K."/>
            <person name="Gryganskyi A."/>
            <person name="Culley D."/>
            <person name="Magnuson J.K."/>
            <person name="James T.Y."/>
            <person name="O'Malley M.A."/>
            <person name="Stajich J.E."/>
            <person name="Spatafora J.W."/>
            <person name="Visel A."/>
            <person name="Grigoriev I.V."/>
        </authorList>
    </citation>
    <scope>NUCLEOTIDE SEQUENCE [LARGE SCALE GENOMIC DNA]</scope>
    <source>
        <strain evidence="5 6">CBS 129021</strain>
    </source>
</reference>
<comment type="caution">
    <text evidence="5">The sequence shown here is derived from an EMBL/GenBank/DDBJ whole genome shotgun (WGS) entry which is preliminary data.</text>
</comment>
<dbReference type="Gene3D" id="3.50.50.60">
    <property type="entry name" value="FAD/NAD(P)-binding domain"/>
    <property type="match status" value="1"/>
</dbReference>
<dbReference type="PANTHER" id="PTHR23023">
    <property type="entry name" value="DIMETHYLANILINE MONOOXYGENASE"/>
    <property type="match status" value="1"/>
</dbReference>
<dbReference type="InterPro" id="IPR036188">
    <property type="entry name" value="FAD/NAD-bd_sf"/>
</dbReference>
<evidence type="ECO:0000313" key="5">
    <source>
        <dbReference type="EMBL" id="ORY61579.1"/>
    </source>
</evidence>
<dbReference type="GO" id="GO:0050660">
    <property type="term" value="F:flavin adenine dinucleotide binding"/>
    <property type="evidence" value="ECO:0007669"/>
    <property type="project" value="InterPro"/>
</dbReference>
<dbReference type="GeneID" id="63773524"/>
<dbReference type="Proteomes" id="UP000193689">
    <property type="component" value="Unassembled WGS sequence"/>
</dbReference>
<evidence type="ECO:0000256" key="4">
    <source>
        <dbReference type="ARBA" id="ARBA00023002"/>
    </source>
</evidence>
<dbReference type="RefSeq" id="XP_040713656.1">
    <property type="nucleotide sequence ID" value="XM_040857312.1"/>
</dbReference>
<keyword evidence="2" id="KW-0285">Flavoprotein</keyword>
<dbReference type="InterPro" id="IPR050346">
    <property type="entry name" value="FMO-like"/>
</dbReference>
<comment type="similarity">
    <text evidence="1">Belongs to the FMO family.</text>
</comment>
<keyword evidence="6" id="KW-1185">Reference proteome</keyword>
<organism evidence="5 6">
    <name type="scientific">Pseudomassariella vexata</name>
    <dbReference type="NCBI Taxonomy" id="1141098"/>
    <lineage>
        <taxon>Eukaryota</taxon>
        <taxon>Fungi</taxon>
        <taxon>Dikarya</taxon>
        <taxon>Ascomycota</taxon>
        <taxon>Pezizomycotina</taxon>
        <taxon>Sordariomycetes</taxon>
        <taxon>Xylariomycetidae</taxon>
        <taxon>Amphisphaeriales</taxon>
        <taxon>Pseudomassariaceae</taxon>
        <taxon>Pseudomassariella</taxon>
    </lineage>
</organism>
<evidence type="ECO:0008006" key="7">
    <source>
        <dbReference type="Google" id="ProtNLM"/>
    </source>
</evidence>
<keyword evidence="4" id="KW-0560">Oxidoreductase</keyword>
<evidence type="ECO:0000256" key="3">
    <source>
        <dbReference type="ARBA" id="ARBA00022827"/>
    </source>
</evidence>
<dbReference type="SUPFAM" id="SSF51905">
    <property type="entry name" value="FAD/NAD(P)-binding domain"/>
    <property type="match status" value="3"/>
</dbReference>
<dbReference type="EMBL" id="MCFJ01000010">
    <property type="protein sequence ID" value="ORY61579.1"/>
    <property type="molecule type" value="Genomic_DNA"/>
</dbReference>
<evidence type="ECO:0000256" key="2">
    <source>
        <dbReference type="ARBA" id="ARBA00022630"/>
    </source>
</evidence>
<keyword evidence="3" id="KW-0274">FAD</keyword>
<gene>
    <name evidence="5" type="ORF">BCR38DRAFT_373516</name>
</gene>
<evidence type="ECO:0000256" key="1">
    <source>
        <dbReference type="ARBA" id="ARBA00009183"/>
    </source>
</evidence>
<proteinExistence type="inferred from homology"/>
<sequence length="574" mass="64366">MAKAYLEASPIEDSNILIVDYASSIGGTWATERLYPDLKTNNIVGSYEFSDYPMDLQRYCLKPHQHIPGTVVHRYLSDFAEHYGLTPRMQLRTRVEAANLQEDGSWIIEFSTNGPDRRETLGRLVASKLVLATGLTSEPYMPVFSGQEIFKGHIFHSKQFKNRIDQISSSQKVVVIGGNKSAWDVCYAAARFGAKVHIIMRPSGGGPSHVWRPIRVLGLETSLSRLSLTRLFTWVDPNPFGSAGKTARWLLHQNSLGRKICLLFWGFLDQYICRTNGYDEVDSQVRMMKPWTSTFWMGNSLSIHNYETDWFQLVRDGQITPHVAEVLSLTETLVQLSDGTSIEVDALVCCTGWKFIPAIKFSPEWAASEIFGGNLDSEVAKDVRSEVLQRCPVLKSAPIRKLPPGTPSGKDASMGPNEAQSLRLCRFMVPTSPRLFQKRNVAFIGAHLSIHAVMLAQVQALWIVAFFQDKLSLDVEDQNSLAFDTALHSEYEKLRRPKEAGGTGNRFPDLVFDSLPYVDMVLGDLGMRAKRKGSWWKDVFSPYSLADYKGLVQEWLALVTRKNDGAGPNQSVSS</sequence>
<dbReference type="AlphaFoldDB" id="A0A1Y2DQX1"/>
<dbReference type="GO" id="GO:0004499">
    <property type="term" value="F:N,N-dimethylaniline monooxygenase activity"/>
    <property type="evidence" value="ECO:0007669"/>
    <property type="project" value="InterPro"/>
</dbReference>
<evidence type="ECO:0000313" key="6">
    <source>
        <dbReference type="Proteomes" id="UP000193689"/>
    </source>
</evidence>
<protein>
    <recommendedName>
        <fullName evidence="7">L-ornithine N(5)-oxygenase</fullName>
    </recommendedName>
</protein>
<dbReference type="GO" id="GO:0050661">
    <property type="term" value="F:NADP binding"/>
    <property type="evidence" value="ECO:0007669"/>
    <property type="project" value="InterPro"/>
</dbReference>
<dbReference type="InterPro" id="IPR020946">
    <property type="entry name" value="Flavin_mOase-like"/>
</dbReference>
<dbReference type="Pfam" id="PF00743">
    <property type="entry name" value="FMO-like"/>
    <property type="match status" value="1"/>
</dbReference>
<name>A0A1Y2DQX1_9PEZI</name>
<accession>A0A1Y2DQX1</accession>
<dbReference type="OrthoDB" id="2915840at2759"/>